<comment type="catalytic activity">
    <reaction evidence="7">
        <text>L-cysteinyl-[protein] + hexadecanoyl-CoA = S-hexadecanoyl-L-cysteinyl-[protein] + CoA</text>
        <dbReference type="Rhea" id="RHEA:36683"/>
        <dbReference type="Rhea" id="RHEA-COMP:10131"/>
        <dbReference type="Rhea" id="RHEA-COMP:11032"/>
        <dbReference type="ChEBI" id="CHEBI:29950"/>
        <dbReference type="ChEBI" id="CHEBI:57287"/>
        <dbReference type="ChEBI" id="CHEBI:57379"/>
        <dbReference type="ChEBI" id="CHEBI:74151"/>
        <dbReference type="EC" id="2.3.1.225"/>
    </reaction>
</comment>
<accession>A0A8T0E3J9</accession>
<evidence type="ECO:0000256" key="3">
    <source>
        <dbReference type="ARBA" id="ARBA00022692"/>
    </source>
</evidence>
<keyword evidence="4 7" id="KW-1133">Transmembrane helix</keyword>
<comment type="similarity">
    <text evidence="7">Belongs to the DHHC palmitoyltransferase family.</text>
</comment>
<keyword evidence="5 7" id="KW-0472">Membrane</keyword>
<protein>
    <recommendedName>
        <fullName evidence="7">Palmitoyltransferase</fullName>
        <ecNumber evidence="7">2.3.1.225</ecNumber>
    </recommendedName>
</protein>
<reference evidence="9" key="1">
    <citation type="journal article" date="2020" name="bioRxiv">
        <title>Chromosome-level reference genome of the European wasp spider Argiope bruennichi: a resource for studies on range expansion and evolutionary adaptation.</title>
        <authorList>
            <person name="Sheffer M.M."/>
            <person name="Hoppe A."/>
            <person name="Krehenwinkel H."/>
            <person name="Uhl G."/>
            <person name="Kuss A.W."/>
            <person name="Jensen L."/>
            <person name="Jensen C."/>
            <person name="Gillespie R.G."/>
            <person name="Hoff K.J."/>
            <person name="Prost S."/>
        </authorList>
    </citation>
    <scope>NUCLEOTIDE SEQUENCE</scope>
</reference>
<dbReference type="Pfam" id="PF01529">
    <property type="entry name" value="DHHC"/>
    <property type="match status" value="1"/>
</dbReference>
<keyword evidence="6 7" id="KW-0012">Acyltransferase</keyword>
<evidence type="ECO:0000256" key="2">
    <source>
        <dbReference type="ARBA" id="ARBA00022679"/>
    </source>
</evidence>
<evidence type="ECO:0000256" key="7">
    <source>
        <dbReference type="RuleBase" id="RU079119"/>
    </source>
</evidence>
<proteinExistence type="inferred from homology"/>
<comment type="subcellular location">
    <subcellularLocation>
        <location evidence="1">Membrane</location>
        <topology evidence="1">Multi-pass membrane protein</topology>
    </subcellularLocation>
</comment>
<name>A0A8T0E3J9_ARGBR</name>
<dbReference type="InterPro" id="IPR039859">
    <property type="entry name" value="PFA4/ZDH16/20/ERF2-like"/>
</dbReference>
<keyword evidence="10" id="KW-1185">Reference proteome</keyword>
<keyword evidence="2 7" id="KW-0808">Transferase</keyword>
<comment type="caution">
    <text evidence="7">Lacks conserved residue(s) required for the propagation of feature annotation.</text>
</comment>
<dbReference type="GO" id="GO:0006612">
    <property type="term" value="P:protein targeting to membrane"/>
    <property type="evidence" value="ECO:0007669"/>
    <property type="project" value="TreeGrafter"/>
</dbReference>
<comment type="domain">
    <text evidence="7">The DHHC domain is required for palmitoyltransferase activity.</text>
</comment>
<dbReference type="GO" id="GO:0016020">
    <property type="term" value="C:membrane"/>
    <property type="evidence" value="ECO:0007669"/>
    <property type="project" value="UniProtKB-SubCell"/>
</dbReference>
<evidence type="ECO:0000256" key="4">
    <source>
        <dbReference type="ARBA" id="ARBA00022989"/>
    </source>
</evidence>
<dbReference type="GO" id="GO:0019706">
    <property type="term" value="F:protein-cysteine S-palmitoyltransferase activity"/>
    <property type="evidence" value="ECO:0007669"/>
    <property type="project" value="UniProtKB-EC"/>
</dbReference>
<dbReference type="PANTHER" id="PTHR22883">
    <property type="entry name" value="ZINC FINGER DHHC DOMAIN CONTAINING PROTEIN"/>
    <property type="match status" value="1"/>
</dbReference>
<dbReference type="GO" id="GO:0005794">
    <property type="term" value="C:Golgi apparatus"/>
    <property type="evidence" value="ECO:0007669"/>
    <property type="project" value="TreeGrafter"/>
</dbReference>
<evidence type="ECO:0000256" key="5">
    <source>
        <dbReference type="ARBA" id="ARBA00023136"/>
    </source>
</evidence>
<evidence type="ECO:0000256" key="1">
    <source>
        <dbReference type="ARBA" id="ARBA00004141"/>
    </source>
</evidence>
<keyword evidence="3 7" id="KW-0812">Transmembrane</keyword>
<dbReference type="AlphaFoldDB" id="A0A8T0E3J9"/>
<evidence type="ECO:0000256" key="6">
    <source>
        <dbReference type="ARBA" id="ARBA00023315"/>
    </source>
</evidence>
<feature type="transmembrane region" description="Helical" evidence="7">
    <location>
        <begin position="91"/>
        <end position="113"/>
    </location>
</feature>
<dbReference type="Proteomes" id="UP000807504">
    <property type="component" value="Unassembled WGS sequence"/>
</dbReference>
<sequence length="230" mass="27668">MVCSMFLFYSFIKAWKSDPGVIQSTPEQRFRTIIELAEKDGFHPNWFCSSCLVRRPLRSKHCSVCNKCIARFDHHCPWVGNCVGLGNHKYFVLYLFWLLVMIIWCLHGCFRFWKFNVGSEDMPLSSYLWQALYYGGYCLRQMRFRFWLVVWLAMTTNERMNCSRYRHFKRDKKGVIRSPFHRGAFQNFLDFCEWQCCGLFKIDTRDWKQVYDSDDEGEASTLIRSEHHYI</sequence>
<dbReference type="EMBL" id="JABXBU010002231">
    <property type="protein sequence ID" value="KAF8764777.1"/>
    <property type="molecule type" value="Genomic_DNA"/>
</dbReference>
<evidence type="ECO:0000313" key="10">
    <source>
        <dbReference type="Proteomes" id="UP000807504"/>
    </source>
</evidence>
<evidence type="ECO:0000259" key="8">
    <source>
        <dbReference type="Pfam" id="PF01529"/>
    </source>
</evidence>
<dbReference type="EC" id="2.3.1.225" evidence="7"/>
<dbReference type="PROSITE" id="PS50216">
    <property type="entry name" value="DHHC"/>
    <property type="match status" value="1"/>
</dbReference>
<gene>
    <name evidence="9" type="ORF">HNY73_022823</name>
</gene>
<reference evidence="9" key="2">
    <citation type="submission" date="2020-06" db="EMBL/GenBank/DDBJ databases">
        <authorList>
            <person name="Sheffer M."/>
        </authorList>
    </citation>
    <scope>NUCLEOTIDE SEQUENCE</scope>
</reference>
<dbReference type="InterPro" id="IPR001594">
    <property type="entry name" value="Palmitoyltrfase_DHHC"/>
</dbReference>
<dbReference type="GO" id="GO:0005783">
    <property type="term" value="C:endoplasmic reticulum"/>
    <property type="evidence" value="ECO:0007669"/>
    <property type="project" value="TreeGrafter"/>
</dbReference>
<feature type="domain" description="Palmitoyltransferase DHHC" evidence="8">
    <location>
        <begin position="45"/>
        <end position="128"/>
    </location>
</feature>
<evidence type="ECO:0000313" key="9">
    <source>
        <dbReference type="EMBL" id="KAF8764777.1"/>
    </source>
</evidence>
<organism evidence="9 10">
    <name type="scientific">Argiope bruennichi</name>
    <name type="common">Wasp spider</name>
    <name type="synonym">Aranea bruennichi</name>
    <dbReference type="NCBI Taxonomy" id="94029"/>
    <lineage>
        <taxon>Eukaryota</taxon>
        <taxon>Metazoa</taxon>
        <taxon>Ecdysozoa</taxon>
        <taxon>Arthropoda</taxon>
        <taxon>Chelicerata</taxon>
        <taxon>Arachnida</taxon>
        <taxon>Araneae</taxon>
        <taxon>Araneomorphae</taxon>
        <taxon>Entelegynae</taxon>
        <taxon>Araneoidea</taxon>
        <taxon>Araneidae</taxon>
        <taxon>Argiope</taxon>
    </lineage>
</organism>
<comment type="caution">
    <text evidence="9">The sequence shown here is derived from an EMBL/GenBank/DDBJ whole genome shotgun (WGS) entry which is preliminary data.</text>
</comment>